<dbReference type="RefSeq" id="XP_002959413.1">
    <property type="nucleotide sequence ID" value="XM_002959367.1"/>
</dbReference>
<dbReference type="KEGG" id="vcn:VOLCADRAFT_108604"/>
<sequence>MSYTIEAASQQNPPLSHRFVLHRVLKTLDHSRSLDVRMRRLPPEEAVELYYRTLLGPNWREQFQEDWDKAVKDVDDGLVTDEVNQEKRRMTAAQLRRMEVEEWDKQRMKNFYLASFGGLRWFDQMEAALHNPLFIESRGWTDPVQNWVGENRTYDNDLAGGKYVSDVGQLALRLKEAELGRRLNDRERARVLLCGAELTGGVGRGGGVKGSDLAAAALEAGGMLGPNLAKS</sequence>
<dbReference type="OrthoDB" id="541429at2759"/>
<evidence type="ECO:0000313" key="1">
    <source>
        <dbReference type="EMBL" id="EFJ39523.1"/>
    </source>
</evidence>
<name>D8UL76_VOLCA</name>
<gene>
    <name evidence="1" type="ORF">VOLCADRAFT_108604</name>
</gene>
<dbReference type="STRING" id="3068.D8UL76"/>
<organism evidence="2">
    <name type="scientific">Volvox carteri f. nagariensis</name>
    <dbReference type="NCBI Taxonomy" id="3068"/>
    <lineage>
        <taxon>Eukaryota</taxon>
        <taxon>Viridiplantae</taxon>
        <taxon>Chlorophyta</taxon>
        <taxon>core chlorophytes</taxon>
        <taxon>Chlorophyceae</taxon>
        <taxon>CS clade</taxon>
        <taxon>Chlamydomonadales</taxon>
        <taxon>Volvocaceae</taxon>
        <taxon>Volvox</taxon>
    </lineage>
</organism>
<dbReference type="AlphaFoldDB" id="D8UL76"/>
<dbReference type="InParanoid" id="D8UL76"/>
<dbReference type="Proteomes" id="UP000001058">
    <property type="component" value="Unassembled WGS sequence"/>
</dbReference>
<evidence type="ECO:0000313" key="2">
    <source>
        <dbReference type="Proteomes" id="UP000001058"/>
    </source>
</evidence>
<accession>D8UL76</accession>
<proteinExistence type="predicted"/>
<dbReference type="EMBL" id="GL378504">
    <property type="protein sequence ID" value="EFJ39523.1"/>
    <property type="molecule type" value="Genomic_DNA"/>
</dbReference>
<reference evidence="1 2" key="1">
    <citation type="journal article" date="2010" name="Science">
        <title>Genomic analysis of organismal complexity in the multicellular green alga Volvox carteri.</title>
        <authorList>
            <person name="Prochnik S.E."/>
            <person name="Umen J."/>
            <person name="Nedelcu A.M."/>
            <person name="Hallmann A."/>
            <person name="Miller S.M."/>
            <person name="Nishii I."/>
            <person name="Ferris P."/>
            <person name="Kuo A."/>
            <person name="Mitros T."/>
            <person name="Fritz-Laylin L.K."/>
            <person name="Hellsten U."/>
            <person name="Chapman J."/>
            <person name="Simakov O."/>
            <person name="Rensing S.A."/>
            <person name="Terry A."/>
            <person name="Pangilinan J."/>
            <person name="Kapitonov V."/>
            <person name="Jurka J."/>
            <person name="Salamov A."/>
            <person name="Shapiro H."/>
            <person name="Schmutz J."/>
            <person name="Grimwood J."/>
            <person name="Lindquist E."/>
            <person name="Lucas S."/>
            <person name="Grigoriev I.V."/>
            <person name="Schmitt R."/>
            <person name="Kirk D."/>
            <person name="Rokhsar D.S."/>
        </authorList>
    </citation>
    <scope>NUCLEOTIDE SEQUENCE [LARGE SCALE GENOMIC DNA]</scope>
    <source>
        <strain evidence="2">f. Nagariensis / Eve</strain>
    </source>
</reference>
<protein>
    <submittedName>
        <fullName evidence="1">Uncharacterized protein</fullName>
    </submittedName>
</protein>
<dbReference type="GeneID" id="9626538"/>
<keyword evidence="2" id="KW-1185">Reference proteome</keyword>